<keyword evidence="4" id="KW-0788">Thiol protease</keyword>
<reference evidence="6 7" key="1">
    <citation type="submission" date="2019-04" db="EMBL/GenBank/DDBJ databases">
        <title>Mesorhizobium composti sp. nov., isolated from compost.</title>
        <authorList>
            <person name="Lin S.-Y."/>
            <person name="Hameed A."/>
            <person name="Hsieh Y.-T."/>
            <person name="Young C.-C."/>
        </authorList>
    </citation>
    <scope>NUCLEOTIDE SEQUENCE [LARGE SCALE GENOMIC DNA]</scope>
    <source>
        <strain evidence="6 7">CC-YTH430</strain>
    </source>
</reference>
<dbReference type="InterPro" id="IPR000064">
    <property type="entry name" value="NLP_P60_dom"/>
</dbReference>
<protein>
    <submittedName>
        <fullName evidence="6">Peptidase P60</fullName>
    </submittedName>
</protein>
<dbReference type="NCBIfam" id="TIGR02219">
    <property type="entry name" value="phage_NlpC_fam"/>
    <property type="match status" value="1"/>
</dbReference>
<dbReference type="PROSITE" id="PS51935">
    <property type="entry name" value="NLPC_P60"/>
    <property type="match status" value="1"/>
</dbReference>
<gene>
    <name evidence="6" type="ORF">E6C48_13285</name>
</gene>
<evidence type="ECO:0000256" key="2">
    <source>
        <dbReference type="ARBA" id="ARBA00022670"/>
    </source>
</evidence>
<proteinExistence type="inferred from homology"/>
<feature type="domain" description="NlpC/P60" evidence="5">
    <location>
        <begin position="5"/>
        <end position="145"/>
    </location>
</feature>
<keyword evidence="2" id="KW-0645">Protease</keyword>
<dbReference type="SUPFAM" id="SSF54001">
    <property type="entry name" value="Cysteine proteinases"/>
    <property type="match status" value="1"/>
</dbReference>
<accession>A0ABY2Q5I7</accession>
<dbReference type="InterPro" id="IPR011929">
    <property type="entry name" value="Phage_pept_NlpC/P60"/>
</dbReference>
<evidence type="ECO:0000313" key="7">
    <source>
        <dbReference type="Proteomes" id="UP000306441"/>
    </source>
</evidence>
<dbReference type="EMBL" id="SSNY01000007">
    <property type="protein sequence ID" value="THF56674.1"/>
    <property type="molecule type" value="Genomic_DNA"/>
</dbReference>
<dbReference type="InterPro" id="IPR038765">
    <property type="entry name" value="Papain-like_cys_pep_sf"/>
</dbReference>
<keyword evidence="3" id="KW-0378">Hydrolase</keyword>
<keyword evidence="7" id="KW-1185">Reference proteome</keyword>
<comment type="similarity">
    <text evidence="1">Belongs to the peptidase C40 family.</text>
</comment>
<dbReference type="Pfam" id="PF00877">
    <property type="entry name" value="NLPC_P60"/>
    <property type="match status" value="1"/>
</dbReference>
<evidence type="ECO:0000256" key="4">
    <source>
        <dbReference type="ARBA" id="ARBA00022807"/>
    </source>
</evidence>
<sequence>MAGDSPLAEAIVAEALAWVGTPYRHQGCRKGVGCDCLGLVRGVWQAVYGRELEHPGVYAADWSEGGEGDRLASAARRHFREKDMADLAAGDLLLFRWRPHWPARHVGIAVGTDGFVHAYEGAAAVVRSPLVPQWRRRIAAVFAFPDS</sequence>
<name>A0ABY2Q5I7_9HYPH</name>
<evidence type="ECO:0000313" key="6">
    <source>
        <dbReference type="EMBL" id="THF56674.1"/>
    </source>
</evidence>
<dbReference type="Gene3D" id="3.90.1720.10">
    <property type="entry name" value="endopeptidase domain like (from Nostoc punctiforme)"/>
    <property type="match status" value="1"/>
</dbReference>
<evidence type="ECO:0000256" key="1">
    <source>
        <dbReference type="ARBA" id="ARBA00007074"/>
    </source>
</evidence>
<dbReference type="Proteomes" id="UP000306441">
    <property type="component" value="Unassembled WGS sequence"/>
</dbReference>
<comment type="caution">
    <text evidence="6">The sequence shown here is derived from an EMBL/GenBank/DDBJ whole genome shotgun (WGS) entry which is preliminary data.</text>
</comment>
<organism evidence="6 7">
    <name type="scientific">Ollibium composti</name>
    <dbReference type="NCBI Taxonomy" id="2675109"/>
    <lineage>
        <taxon>Bacteria</taxon>
        <taxon>Pseudomonadati</taxon>
        <taxon>Pseudomonadota</taxon>
        <taxon>Alphaproteobacteria</taxon>
        <taxon>Hyphomicrobiales</taxon>
        <taxon>Phyllobacteriaceae</taxon>
        <taxon>Ollibium</taxon>
    </lineage>
</organism>
<evidence type="ECO:0000256" key="3">
    <source>
        <dbReference type="ARBA" id="ARBA00022801"/>
    </source>
</evidence>
<dbReference type="RefSeq" id="WP_136357944.1">
    <property type="nucleotide sequence ID" value="NZ_SSNY01000007.1"/>
</dbReference>
<evidence type="ECO:0000259" key="5">
    <source>
        <dbReference type="PROSITE" id="PS51935"/>
    </source>
</evidence>